<organism evidence="1 2">
    <name type="scientific">Bonamia ostreae</name>
    <dbReference type="NCBI Taxonomy" id="126728"/>
    <lineage>
        <taxon>Eukaryota</taxon>
        <taxon>Sar</taxon>
        <taxon>Rhizaria</taxon>
        <taxon>Endomyxa</taxon>
        <taxon>Ascetosporea</taxon>
        <taxon>Haplosporida</taxon>
        <taxon>Bonamia</taxon>
    </lineage>
</organism>
<accession>A0ABV2AK41</accession>
<reference evidence="1 2" key="1">
    <citation type="journal article" date="2024" name="BMC Biol.">
        <title>Comparative genomics of Ascetosporea gives new insight into the evolutionary basis for animal parasitism in Rhizaria.</title>
        <authorList>
            <person name="Hiltunen Thoren M."/>
            <person name="Onut-Brannstrom I."/>
            <person name="Alfjorden A."/>
            <person name="Peckova H."/>
            <person name="Swords F."/>
            <person name="Hooper C."/>
            <person name="Holzer A.S."/>
            <person name="Bass D."/>
            <person name="Burki F."/>
        </authorList>
    </citation>
    <scope>NUCLEOTIDE SEQUENCE [LARGE SCALE GENOMIC DNA]</scope>
    <source>
        <strain evidence="1">20-A016</strain>
    </source>
</reference>
<dbReference type="Gene3D" id="3.40.50.300">
    <property type="entry name" value="P-loop containing nucleotide triphosphate hydrolases"/>
    <property type="match status" value="1"/>
</dbReference>
<comment type="caution">
    <text evidence="1">The sequence shown here is derived from an EMBL/GenBank/DDBJ whole genome shotgun (WGS) entry which is preliminary data.</text>
</comment>
<keyword evidence="2" id="KW-1185">Reference proteome</keyword>
<dbReference type="InterPro" id="IPR027417">
    <property type="entry name" value="P-loop_NTPase"/>
</dbReference>
<protein>
    <submittedName>
        <fullName evidence="1">Uncharacterized protein</fullName>
    </submittedName>
</protein>
<proteinExistence type="predicted"/>
<name>A0ABV2AK41_9EUKA</name>
<dbReference type="Proteomes" id="UP001439008">
    <property type="component" value="Unassembled WGS sequence"/>
</dbReference>
<sequence>MDSSSSSQKVVHIFQGISGIGKSFTGEKLTEKLNSLGEASKHIEQDHFVLKNGKANKNSSRDCLNKYEEYLKEGDLHHIIQTRNNFKEGDYEKYVKPAKSNGWKVNFVVPKDYEQNKYRYLVVALCSVFGRKMNGRKGEEMSHRKKFSIVFDFFKLLVIADGANEYVDYMTPISYLKDVCNDGSGHFEKRDLSEEQTDYLNELCDRVEPFVCKDHAITQEVADKIIEDFKFGILDYTEWRNPVDSIVDDLINQFENENILKKRVYLLAY</sequence>
<dbReference type="SUPFAM" id="SSF52540">
    <property type="entry name" value="P-loop containing nucleoside triphosphate hydrolases"/>
    <property type="match status" value="1"/>
</dbReference>
<dbReference type="EMBL" id="JBDODL010000490">
    <property type="protein sequence ID" value="MES1920046.1"/>
    <property type="molecule type" value="Genomic_DNA"/>
</dbReference>
<gene>
    <name evidence="1" type="ORF">MHBO_001772</name>
</gene>
<evidence type="ECO:0000313" key="2">
    <source>
        <dbReference type="Proteomes" id="UP001439008"/>
    </source>
</evidence>
<evidence type="ECO:0000313" key="1">
    <source>
        <dbReference type="EMBL" id="MES1920046.1"/>
    </source>
</evidence>